<keyword evidence="2" id="KW-1185">Reference proteome</keyword>
<organism evidence="1 2">
    <name type="scientific">Petrolisthes manimaculis</name>
    <dbReference type="NCBI Taxonomy" id="1843537"/>
    <lineage>
        <taxon>Eukaryota</taxon>
        <taxon>Metazoa</taxon>
        <taxon>Ecdysozoa</taxon>
        <taxon>Arthropoda</taxon>
        <taxon>Crustacea</taxon>
        <taxon>Multicrustacea</taxon>
        <taxon>Malacostraca</taxon>
        <taxon>Eumalacostraca</taxon>
        <taxon>Eucarida</taxon>
        <taxon>Decapoda</taxon>
        <taxon>Pleocyemata</taxon>
        <taxon>Anomura</taxon>
        <taxon>Galatheoidea</taxon>
        <taxon>Porcellanidae</taxon>
        <taxon>Petrolisthes</taxon>
    </lineage>
</organism>
<sequence>MWNSLKQATRHMTPGLTSNVVADPTLAHTYSLVVRRSKVLHVVPIKVFPWFALVIASWKAVVVHRT</sequence>
<accession>A0AAE1UE87</accession>
<evidence type="ECO:0000313" key="2">
    <source>
        <dbReference type="Proteomes" id="UP001292094"/>
    </source>
</evidence>
<proteinExistence type="predicted"/>
<dbReference type="Proteomes" id="UP001292094">
    <property type="component" value="Unassembled WGS sequence"/>
</dbReference>
<name>A0AAE1UE87_9EUCA</name>
<gene>
    <name evidence="1" type="ORF">Pmani_013222</name>
</gene>
<comment type="caution">
    <text evidence="1">The sequence shown here is derived from an EMBL/GenBank/DDBJ whole genome shotgun (WGS) entry which is preliminary data.</text>
</comment>
<protein>
    <submittedName>
        <fullName evidence="1">Uncharacterized protein</fullName>
    </submittedName>
</protein>
<dbReference type="EMBL" id="JAWZYT010001108">
    <property type="protein sequence ID" value="KAK4315529.1"/>
    <property type="molecule type" value="Genomic_DNA"/>
</dbReference>
<evidence type="ECO:0000313" key="1">
    <source>
        <dbReference type="EMBL" id="KAK4315529.1"/>
    </source>
</evidence>
<dbReference type="AlphaFoldDB" id="A0AAE1UE87"/>
<reference evidence="1" key="1">
    <citation type="submission" date="2023-11" db="EMBL/GenBank/DDBJ databases">
        <title>Genome assemblies of two species of porcelain crab, Petrolisthes cinctipes and Petrolisthes manimaculis (Anomura: Porcellanidae).</title>
        <authorList>
            <person name="Angst P."/>
        </authorList>
    </citation>
    <scope>NUCLEOTIDE SEQUENCE</scope>
    <source>
        <strain evidence="1">PB745_02</strain>
        <tissue evidence="1">Gill</tissue>
    </source>
</reference>